<name>A0A841M8W0_9HYPH</name>
<dbReference type="RefSeq" id="WP_184224862.1">
    <property type="nucleotide sequence ID" value="NZ_JACIIU010000059.1"/>
</dbReference>
<dbReference type="Proteomes" id="UP000555393">
    <property type="component" value="Unassembled WGS sequence"/>
</dbReference>
<gene>
    <name evidence="1" type="ORF">FHS77_003243</name>
</gene>
<dbReference type="EMBL" id="JACIIU010000059">
    <property type="protein sequence ID" value="MBB6262661.1"/>
    <property type="molecule type" value="Genomic_DNA"/>
</dbReference>
<evidence type="ECO:0000313" key="2">
    <source>
        <dbReference type="Proteomes" id="UP000555393"/>
    </source>
</evidence>
<keyword evidence="2" id="KW-1185">Reference proteome</keyword>
<accession>A0A841M8W0</accession>
<organism evidence="1 2">
    <name type="scientific">Paenochrobactrum gallinarii</name>
    <dbReference type="NCBI Taxonomy" id="643673"/>
    <lineage>
        <taxon>Bacteria</taxon>
        <taxon>Pseudomonadati</taxon>
        <taxon>Pseudomonadota</taxon>
        <taxon>Alphaproteobacteria</taxon>
        <taxon>Hyphomicrobiales</taxon>
        <taxon>Brucellaceae</taxon>
        <taxon>Paenochrobactrum</taxon>
    </lineage>
</organism>
<protein>
    <submittedName>
        <fullName evidence="1">Uncharacterized protein</fullName>
    </submittedName>
</protein>
<comment type="caution">
    <text evidence="1">The sequence shown here is derived from an EMBL/GenBank/DDBJ whole genome shotgun (WGS) entry which is preliminary data.</text>
</comment>
<reference evidence="1 2" key="1">
    <citation type="submission" date="2020-08" db="EMBL/GenBank/DDBJ databases">
        <title>Genomic Encyclopedia of Type Strains, Phase IV (KMG-IV): sequencing the most valuable type-strain genomes for metagenomic binning, comparative biology and taxonomic classification.</title>
        <authorList>
            <person name="Goeker M."/>
        </authorList>
    </citation>
    <scope>NUCLEOTIDE SEQUENCE [LARGE SCALE GENOMIC DNA]</scope>
    <source>
        <strain evidence="1 2">DSM 22336</strain>
    </source>
</reference>
<sequence length="157" mass="17325">MAKEIVSKILQTKLAISERAFRLNQPARQTIFDVVKKINTVFKTPADRRAMAGTRVIECRGYREGEDVLGLYLVGYVPDDSVGIVPHKADGLELTGPPENSDFLDGELMALIARDAIIVIRLGMYESVLNSYLAGLAVPAGVDIEDARFLFKNRTDV</sequence>
<evidence type="ECO:0000313" key="1">
    <source>
        <dbReference type="EMBL" id="MBB6262661.1"/>
    </source>
</evidence>
<proteinExistence type="predicted"/>
<dbReference type="AlphaFoldDB" id="A0A841M8W0"/>